<organism evidence="1 2">
    <name type="scientific">Kingdonia uniflora</name>
    <dbReference type="NCBI Taxonomy" id="39325"/>
    <lineage>
        <taxon>Eukaryota</taxon>
        <taxon>Viridiplantae</taxon>
        <taxon>Streptophyta</taxon>
        <taxon>Embryophyta</taxon>
        <taxon>Tracheophyta</taxon>
        <taxon>Spermatophyta</taxon>
        <taxon>Magnoliopsida</taxon>
        <taxon>Ranunculales</taxon>
        <taxon>Circaeasteraceae</taxon>
        <taxon>Kingdonia</taxon>
    </lineage>
</organism>
<gene>
    <name evidence="1" type="ORF">GIB67_012530</name>
</gene>
<proteinExistence type="predicted"/>
<evidence type="ECO:0000313" key="2">
    <source>
        <dbReference type="Proteomes" id="UP000541444"/>
    </source>
</evidence>
<dbReference type="AlphaFoldDB" id="A0A7J7N5R4"/>
<evidence type="ECO:0000313" key="1">
    <source>
        <dbReference type="EMBL" id="KAF6162382.1"/>
    </source>
</evidence>
<accession>A0A7J7N5R4</accession>
<name>A0A7J7N5R4_9MAGN</name>
<protein>
    <submittedName>
        <fullName evidence="1">Uncharacterized protein</fullName>
    </submittedName>
</protein>
<sequence length="107" mass="12394">MLLDGSAFLCYIDERIIEIQGDGQKVLKALEAIWTPKKVPGCHNIVAYWKMSFDIFPSYDLSCLDIMLKRILSKSQERGQGSRNQGCRDNLLLSSPSRRERRYREIL</sequence>
<dbReference type="Proteomes" id="UP000541444">
    <property type="component" value="Unassembled WGS sequence"/>
</dbReference>
<dbReference type="OrthoDB" id="442947at2759"/>
<reference evidence="1 2" key="1">
    <citation type="journal article" date="2020" name="IScience">
        <title>Genome Sequencing of the Endangered Kingdonia uniflora (Circaeasteraceae, Ranunculales) Reveals Potential Mechanisms of Evolutionary Specialization.</title>
        <authorList>
            <person name="Sun Y."/>
            <person name="Deng T."/>
            <person name="Zhang A."/>
            <person name="Moore M.J."/>
            <person name="Landis J.B."/>
            <person name="Lin N."/>
            <person name="Zhang H."/>
            <person name="Zhang X."/>
            <person name="Huang J."/>
            <person name="Zhang X."/>
            <person name="Sun H."/>
            <person name="Wang H."/>
        </authorList>
    </citation>
    <scope>NUCLEOTIDE SEQUENCE [LARGE SCALE GENOMIC DNA]</scope>
    <source>
        <strain evidence="1">TB1705</strain>
        <tissue evidence="1">Leaf</tissue>
    </source>
</reference>
<dbReference type="EMBL" id="JACGCM010001038">
    <property type="protein sequence ID" value="KAF6162382.1"/>
    <property type="molecule type" value="Genomic_DNA"/>
</dbReference>
<keyword evidence="2" id="KW-1185">Reference proteome</keyword>
<comment type="caution">
    <text evidence="1">The sequence shown here is derived from an EMBL/GenBank/DDBJ whole genome shotgun (WGS) entry which is preliminary data.</text>
</comment>